<feature type="compositionally biased region" description="Acidic residues" evidence="1">
    <location>
        <begin position="304"/>
        <end position="319"/>
    </location>
</feature>
<accession>A0A9D2FT87</accession>
<reference evidence="3" key="2">
    <citation type="submission" date="2021-04" db="EMBL/GenBank/DDBJ databases">
        <authorList>
            <person name="Gilroy R."/>
        </authorList>
    </citation>
    <scope>NUCLEOTIDE SEQUENCE</scope>
    <source>
        <strain evidence="3">1068</strain>
    </source>
</reference>
<dbReference type="Proteomes" id="UP000824056">
    <property type="component" value="Unassembled WGS sequence"/>
</dbReference>
<feature type="compositionally biased region" description="Acidic residues" evidence="1">
    <location>
        <begin position="238"/>
        <end position="280"/>
    </location>
</feature>
<reference evidence="3" key="1">
    <citation type="journal article" date="2021" name="PeerJ">
        <title>Extensive microbial diversity within the chicken gut microbiome revealed by metagenomics and culture.</title>
        <authorList>
            <person name="Gilroy R."/>
            <person name="Ravi A."/>
            <person name="Getino M."/>
            <person name="Pursley I."/>
            <person name="Horton D.L."/>
            <person name="Alikhan N.F."/>
            <person name="Baker D."/>
            <person name="Gharbi K."/>
            <person name="Hall N."/>
            <person name="Watson M."/>
            <person name="Adriaenssens E.M."/>
            <person name="Foster-Nyarko E."/>
            <person name="Jarju S."/>
            <person name="Secka A."/>
            <person name="Antonio M."/>
            <person name="Oren A."/>
            <person name="Chaudhuri R.R."/>
            <person name="La Ragione R."/>
            <person name="Hildebrand F."/>
            <person name="Pallen M.J."/>
        </authorList>
    </citation>
    <scope>NUCLEOTIDE SEQUENCE</scope>
    <source>
        <strain evidence="3">1068</strain>
    </source>
</reference>
<evidence type="ECO:0000313" key="4">
    <source>
        <dbReference type="Proteomes" id="UP000824056"/>
    </source>
</evidence>
<feature type="compositionally biased region" description="Basic and acidic residues" evidence="1">
    <location>
        <begin position="293"/>
        <end position="303"/>
    </location>
</feature>
<evidence type="ECO:0008006" key="5">
    <source>
        <dbReference type="Google" id="ProtNLM"/>
    </source>
</evidence>
<keyword evidence="2" id="KW-0472">Membrane</keyword>
<evidence type="ECO:0000256" key="1">
    <source>
        <dbReference type="SAM" id="MobiDB-lite"/>
    </source>
</evidence>
<evidence type="ECO:0000313" key="3">
    <source>
        <dbReference type="EMBL" id="HIZ66237.1"/>
    </source>
</evidence>
<sequence>MSGRKIIRIIIEAAAAALLIFVLVFFLGFQVTSVKVEGNSFYSDEQIKNMILDVPLAKNSILAGFINTEKETKDASMIEQVSVVRKDRNTLILQVKEKQLVGYIEYQGRCVNFDRQGIIQIITEEPIENIPMIEGINVKEAKQGEKMKGINTGKLNTLLSVGKMLEKMEEKPDRLVFNELNQLVLYYGNIEVRLGDDENMDEKINRMVGILPYLDGLTGILHLENITEDTRSVVFDDTTQDSGDEDGTDTSQDWEYEDSSDSQEEEDNSGQDRGEEEDSSDSSSGSNSSDSGDEGRNSSRSRDEEEDQEDDVPDIEYSDGSDSADTGNR</sequence>
<comment type="caution">
    <text evidence="3">The sequence shown here is derived from an EMBL/GenBank/DDBJ whole genome shotgun (WGS) entry which is preliminary data.</text>
</comment>
<feature type="transmembrane region" description="Helical" evidence="2">
    <location>
        <begin position="9"/>
        <end position="29"/>
    </location>
</feature>
<dbReference type="EMBL" id="DXBG01000237">
    <property type="protein sequence ID" value="HIZ66237.1"/>
    <property type="molecule type" value="Genomic_DNA"/>
</dbReference>
<evidence type="ECO:0000256" key="2">
    <source>
        <dbReference type="SAM" id="Phobius"/>
    </source>
</evidence>
<feature type="compositionally biased region" description="Low complexity" evidence="1">
    <location>
        <begin position="281"/>
        <end position="290"/>
    </location>
</feature>
<keyword evidence="2" id="KW-0812">Transmembrane</keyword>
<gene>
    <name evidence="3" type="ORF">H9809_10115</name>
</gene>
<name>A0A9D2FT87_9FIRM</name>
<feature type="compositionally biased region" description="Polar residues" evidence="1">
    <location>
        <begin position="320"/>
        <end position="329"/>
    </location>
</feature>
<proteinExistence type="predicted"/>
<keyword evidence="2" id="KW-1133">Transmembrane helix</keyword>
<dbReference type="AlphaFoldDB" id="A0A9D2FT87"/>
<organism evidence="3 4">
    <name type="scientific">Candidatus Blautia pullicola</name>
    <dbReference type="NCBI Taxonomy" id="2838498"/>
    <lineage>
        <taxon>Bacteria</taxon>
        <taxon>Bacillati</taxon>
        <taxon>Bacillota</taxon>
        <taxon>Clostridia</taxon>
        <taxon>Lachnospirales</taxon>
        <taxon>Lachnospiraceae</taxon>
        <taxon>Blautia</taxon>
    </lineage>
</organism>
<protein>
    <recommendedName>
        <fullName evidence="5">Cell division protein FtsQ</fullName>
    </recommendedName>
</protein>
<feature type="region of interest" description="Disordered" evidence="1">
    <location>
        <begin position="234"/>
        <end position="329"/>
    </location>
</feature>